<dbReference type="EMBL" id="JAFCMP010000423">
    <property type="protein sequence ID" value="KAG5180046.1"/>
    <property type="molecule type" value="Genomic_DNA"/>
</dbReference>
<gene>
    <name evidence="3" type="ORF">JKP88DRAFT_264102</name>
</gene>
<evidence type="ECO:0000256" key="1">
    <source>
        <dbReference type="SAM" id="MobiDB-lite"/>
    </source>
</evidence>
<dbReference type="AlphaFoldDB" id="A0A835YR50"/>
<feature type="region of interest" description="Disordered" evidence="1">
    <location>
        <begin position="114"/>
        <end position="236"/>
    </location>
</feature>
<evidence type="ECO:0000313" key="3">
    <source>
        <dbReference type="EMBL" id="KAG5180046.1"/>
    </source>
</evidence>
<feature type="compositionally biased region" description="Basic and acidic residues" evidence="1">
    <location>
        <begin position="201"/>
        <end position="210"/>
    </location>
</feature>
<keyword evidence="2" id="KW-0732">Signal</keyword>
<sequence length="236" mass="23565">MRTALQALLVFAATAAGVAYAAADPACVSGRLSEDGAVCCPSACDKCGDSVSCGLLLLGAFDECCAQGILNLARPCSLFDAPCVMAAPVYANLPLALNVIPTVGGHGASNVAREALAEEREEEGEVEDEGDLERQLARKRKGKRKKRGGKGVKKNRGKGGGKKGRKGGKGGPKKGRDQGKGGGKGRGKGSGKNPGKGGGKGPEKAGDKGPGKGGGKGGGKGVANGDPFCTNGQLAY</sequence>
<accession>A0A835YR50</accession>
<reference evidence="3" key="1">
    <citation type="submission" date="2021-02" db="EMBL/GenBank/DDBJ databases">
        <title>First Annotated Genome of the Yellow-green Alga Tribonema minus.</title>
        <authorList>
            <person name="Mahan K.M."/>
        </authorList>
    </citation>
    <scope>NUCLEOTIDE SEQUENCE</scope>
    <source>
        <strain evidence="3">UTEX B ZZ1240</strain>
    </source>
</reference>
<organism evidence="3 4">
    <name type="scientific">Tribonema minus</name>
    <dbReference type="NCBI Taxonomy" id="303371"/>
    <lineage>
        <taxon>Eukaryota</taxon>
        <taxon>Sar</taxon>
        <taxon>Stramenopiles</taxon>
        <taxon>Ochrophyta</taxon>
        <taxon>PX clade</taxon>
        <taxon>Xanthophyceae</taxon>
        <taxon>Tribonematales</taxon>
        <taxon>Tribonemataceae</taxon>
        <taxon>Tribonema</taxon>
    </lineage>
</organism>
<protein>
    <submittedName>
        <fullName evidence="3">Uncharacterized protein</fullName>
    </submittedName>
</protein>
<feature type="signal peptide" evidence="2">
    <location>
        <begin position="1"/>
        <end position="23"/>
    </location>
</feature>
<feature type="compositionally biased region" description="Gly residues" evidence="1">
    <location>
        <begin position="211"/>
        <end position="222"/>
    </location>
</feature>
<feature type="compositionally biased region" description="Basic residues" evidence="1">
    <location>
        <begin position="137"/>
        <end position="173"/>
    </location>
</feature>
<keyword evidence="4" id="KW-1185">Reference proteome</keyword>
<proteinExistence type="predicted"/>
<evidence type="ECO:0000256" key="2">
    <source>
        <dbReference type="SAM" id="SignalP"/>
    </source>
</evidence>
<evidence type="ECO:0000313" key="4">
    <source>
        <dbReference type="Proteomes" id="UP000664859"/>
    </source>
</evidence>
<comment type="caution">
    <text evidence="3">The sequence shown here is derived from an EMBL/GenBank/DDBJ whole genome shotgun (WGS) entry which is preliminary data.</text>
</comment>
<feature type="compositionally biased region" description="Acidic residues" evidence="1">
    <location>
        <begin position="119"/>
        <end position="131"/>
    </location>
</feature>
<feature type="compositionally biased region" description="Gly residues" evidence="1">
    <location>
        <begin position="190"/>
        <end position="200"/>
    </location>
</feature>
<name>A0A835YR50_9STRA</name>
<feature type="chain" id="PRO_5032971891" evidence="2">
    <location>
        <begin position="24"/>
        <end position="236"/>
    </location>
</feature>
<feature type="non-terminal residue" evidence="3">
    <location>
        <position position="236"/>
    </location>
</feature>
<dbReference type="Proteomes" id="UP000664859">
    <property type="component" value="Unassembled WGS sequence"/>
</dbReference>